<protein>
    <submittedName>
        <fullName evidence="1">Uncharacterized protein</fullName>
    </submittedName>
</protein>
<evidence type="ECO:0000313" key="1">
    <source>
        <dbReference type="EMBL" id="CCI40789.1"/>
    </source>
</evidence>
<keyword evidence="2" id="KW-1185">Reference proteome</keyword>
<dbReference type="OrthoDB" id="162063at2759"/>
<comment type="caution">
    <text evidence="1">The sequence shown here is derived from an EMBL/GenBank/DDBJ whole genome shotgun (WGS) entry which is preliminary data.</text>
</comment>
<sequence length="255" mass="28877">MQLQQQEGQTSAVSTATIIRFQRAEHILEEIAHEYAAKRAAGLVPTLPVPARTLLWQEIADKSHVRNGVRGKCVYGRDTTTLCACTEFVRHKSHNGTDEEAQPCEDCGHGGPWHRIVGSQNLARVGSAISNCESSRASMDFEELRFSNLSEDSTCQLDIENQDDMLQACIDEQKNTERPWTRDTKNTFSTGRWTTKTSQATWNSNKSNQRTLTPKKNVNKWSNDKLDRLLQVIQDLRATGLSECDIEEQLRREVE</sequence>
<dbReference type="Proteomes" id="UP000053237">
    <property type="component" value="Unassembled WGS sequence"/>
</dbReference>
<proteinExistence type="predicted"/>
<reference evidence="1 2" key="1">
    <citation type="submission" date="2012-05" db="EMBL/GenBank/DDBJ databases">
        <title>Recombination and specialization in a pathogen metapopulation.</title>
        <authorList>
            <person name="Gardiner A."/>
            <person name="Kemen E."/>
            <person name="Schultz-Larsen T."/>
            <person name="MacLean D."/>
            <person name="Van Oosterhout C."/>
            <person name="Jones J.D.G."/>
        </authorList>
    </citation>
    <scope>NUCLEOTIDE SEQUENCE [LARGE SCALE GENOMIC DNA]</scope>
    <source>
        <strain evidence="1 2">Ac Nc2</strain>
    </source>
</reference>
<dbReference type="AlphaFoldDB" id="A0A024G3A5"/>
<organism evidence="1 2">
    <name type="scientific">Albugo candida</name>
    <dbReference type="NCBI Taxonomy" id="65357"/>
    <lineage>
        <taxon>Eukaryota</taxon>
        <taxon>Sar</taxon>
        <taxon>Stramenopiles</taxon>
        <taxon>Oomycota</taxon>
        <taxon>Peronosporomycetes</taxon>
        <taxon>Albuginales</taxon>
        <taxon>Albuginaceae</taxon>
        <taxon>Albugo</taxon>
    </lineage>
</organism>
<dbReference type="InParanoid" id="A0A024G3A5"/>
<gene>
    <name evidence="1" type="ORF">BN9_015730</name>
</gene>
<name>A0A024G3A5_9STRA</name>
<accession>A0A024G3A5</accession>
<dbReference type="EMBL" id="CAIX01000011">
    <property type="protein sequence ID" value="CCI40789.1"/>
    <property type="molecule type" value="Genomic_DNA"/>
</dbReference>
<evidence type="ECO:0000313" key="2">
    <source>
        <dbReference type="Proteomes" id="UP000053237"/>
    </source>
</evidence>